<organism evidence="2">
    <name type="scientific">CrAss-like virus sp. ctXt06</name>
    <dbReference type="NCBI Taxonomy" id="2825837"/>
    <lineage>
        <taxon>Viruses</taxon>
        <taxon>Duplodnaviria</taxon>
        <taxon>Heunggongvirae</taxon>
        <taxon>Uroviricota</taxon>
        <taxon>Caudoviricetes</taxon>
        <taxon>Crassvirales</taxon>
    </lineage>
</organism>
<sequence length="51" mass="5633">MLERYLTLHILYGAARISILTTSYSTSQVGSLILLICLLLITLIVTLLTPL</sequence>
<evidence type="ECO:0000256" key="1">
    <source>
        <dbReference type="SAM" id="Phobius"/>
    </source>
</evidence>
<keyword evidence="1" id="KW-1133">Transmembrane helix</keyword>
<name>A0A8S5V6Z2_9CAUD</name>
<keyword evidence="1" id="KW-0812">Transmembrane</keyword>
<feature type="transmembrane region" description="Helical" evidence="1">
    <location>
        <begin position="29"/>
        <end position="48"/>
    </location>
</feature>
<keyword evidence="1" id="KW-0472">Membrane</keyword>
<dbReference type="EMBL" id="BK016209">
    <property type="protein sequence ID" value="DAG02469.1"/>
    <property type="molecule type" value="Genomic_DNA"/>
</dbReference>
<reference evidence="2" key="1">
    <citation type="journal article" date="2021" name="Proc. Natl. Acad. Sci. U.S.A.">
        <title>A Catalog of Tens of Thousands of Viruses from Human Metagenomes Reveals Hidden Associations with Chronic Diseases.</title>
        <authorList>
            <person name="Tisza M.J."/>
            <person name="Buck C.B."/>
        </authorList>
    </citation>
    <scope>NUCLEOTIDE SEQUENCE</scope>
    <source>
        <strain evidence="2">CtXt06</strain>
    </source>
</reference>
<accession>A0A8S5V6Z2</accession>
<protein>
    <submittedName>
        <fullName evidence="2">Phospholamban</fullName>
    </submittedName>
</protein>
<evidence type="ECO:0000313" key="2">
    <source>
        <dbReference type="EMBL" id="DAG02469.1"/>
    </source>
</evidence>
<proteinExistence type="predicted"/>